<organism evidence="8 9">
    <name type="scientific">Flavobacterium agri</name>
    <dbReference type="NCBI Taxonomy" id="2743471"/>
    <lineage>
        <taxon>Bacteria</taxon>
        <taxon>Pseudomonadati</taxon>
        <taxon>Bacteroidota</taxon>
        <taxon>Flavobacteriia</taxon>
        <taxon>Flavobacteriales</taxon>
        <taxon>Flavobacteriaceae</taxon>
        <taxon>Flavobacterium</taxon>
    </lineage>
</organism>
<evidence type="ECO:0000259" key="7">
    <source>
        <dbReference type="Pfam" id="PF04357"/>
    </source>
</evidence>
<protein>
    <submittedName>
        <fullName evidence="8">Translocation/assembly module TamB domain-containing protein</fullName>
    </submittedName>
</protein>
<dbReference type="InterPro" id="IPR008023">
    <property type="entry name" value="DUF748"/>
</dbReference>
<dbReference type="InterPro" id="IPR007452">
    <property type="entry name" value="TamB_C"/>
</dbReference>
<keyword evidence="3 6" id="KW-1133">Transmembrane helix</keyword>
<keyword evidence="4 6" id="KW-0472">Membrane</keyword>
<keyword evidence="2 6" id="KW-0812">Transmembrane</keyword>
<dbReference type="RefSeq" id="WP_176004333.1">
    <property type="nucleotide sequence ID" value="NZ_JABWMI010000002.1"/>
</dbReference>
<evidence type="ECO:0000313" key="8">
    <source>
        <dbReference type="EMBL" id="NYA69508.1"/>
    </source>
</evidence>
<dbReference type="GO" id="GO:0009306">
    <property type="term" value="P:protein secretion"/>
    <property type="evidence" value="ECO:0007669"/>
    <property type="project" value="InterPro"/>
</dbReference>
<comment type="caution">
    <text evidence="8">The sequence shown here is derived from an EMBL/GenBank/DDBJ whole genome shotgun (WGS) entry which is preliminary data.</text>
</comment>
<dbReference type="EMBL" id="JACBJI010000001">
    <property type="protein sequence ID" value="NYA69508.1"/>
    <property type="molecule type" value="Genomic_DNA"/>
</dbReference>
<dbReference type="PANTHER" id="PTHR30441">
    <property type="entry name" value="DUF748 DOMAIN-CONTAINING PROTEIN"/>
    <property type="match status" value="1"/>
</dbReference>
<comment type="subcellular location">
    <subcellularLocation>
        <location evidence="1">Membrane</location>
        <topology evidence="1">Single-pass membrane protein</topology>
    </subcellularLocation>
</comment>
<gene>
    <name evidence="8" type="ORF">HZF10_01140</name>
</gene>
<dbReference type="GO" id="GO:0090313">
    <property type="term" value="P:regulation of protein targeting to membrane"/>
    <property type="evidence" value="ECO:0007669"/>
    <property type="project" value="TreeGrafter"/>
</dbReference>
<dbReference type="Proteomes" id="UP000535020">
    <property type="component" value="Unassembled WGS sequence"/>
</dbReference>
<evidence type="ECO:0000256" key="2">
    <source>
        <dbReference type="ARBA" id="ARBA00022692"/>
    </source>
</evidence>
<feature type="domain" description="Translocation and assembly module TamB C-terminal" evidence="7">
    <location>
        <begin position="1085"/>
        <end position="1178"/>
    </location>
</feature>
<dbReference type="PANTHER" id="PTHR30441:SF8">
    <property type="entry name" value="DUF748 DOMAIN-CONTAINING PROTEIN"/>
    <property type="match status" value="1"/>
</dbReference>
<feature type="domain" description="Translocation and assembly module TamB C-terminal" evidence="7">
    <location>
        <begin position="1188"/>
        <end position="1635"/>
    </location>
</feature>
<accession>A0A7Y8Y040</accession>
<reference evidence="8 9" key="1">
    <citation type="submission" date="2020-07" db="EMBL/GenBank/DDBJ databases">
        <authorList>
            <person name="Sun Q."/>
        </authorList>
    </citation>
    <scope>NUCLEOTIDE SEQUENCE [LARGE SCALE GENOMIC DNA]</scope>
    <source>
        <strain evidence="8 9">MAH-1</strain>
    </source>
</reference>
<dbReference type="InterPro" id="IPR052894">
    <property type="entry name" value="AsmA-related"/>
</dbReference>
<dbReference type="GO" id="GO:0005886">
    <property type="term" value="C:plasma membrane"/>
    <property type="evidence" value="ECO:0007669"/>
    <property type="project" value="InterPro"/>
</dbReference>
<feature type="region of interest" description="Disordered" evidence="5">
    <location>
        <begin position="1663"/>
        <end position="1706"/>
    </location>
</feature>
<evidence type="ECO:0000256" key="1">
    <source>
        <dbReference type="ARBA" id="ARBA00004167"/>
    </source>
</evidence>
<evidence type="ECO:0000256" key="6">
    <source>
        <dbReference type="SAM" id="Phobius"/>
    </source>
</evidence>
<feature type="compositionally biased region" description="Basic and acidic residues" evidence="5">
    <location>
        <begin position="1663"/>
        <end position="1693"/>
    </location>
</feature>
<keyword evidence="9" id="KW-1185">Reference proteome</keyword>
<evidence type="ECO:0000256" key="3">
    <source>
        <dbReference type="ARBA" id="ARBA00022989"/>
    </source>
</evidence>
<name>A0A7Y8Y040_9FLAO</name>
<sequence length="1706" mass="189529">MNKYVRKGLKISAWTVGSVIGLFLLLVLLIQLPSVQDYLRGKAVKYLEEKIKTPVRIDRIEIGLPKKVIVEGIYLQDQKGDTLILGEKIALDIDLFKLMSNEVQINSVDLKGINANVTRSKDSIFNFDYIIKAFDSGKPKDPDAKPMKISIKDVNLDRIKVHFDDAISKNDLEVSLHHFDTKITKFDLDKSKFDVPKITMDGLRLKLKQGELVREIGEKTVEVADSLAQNPGVDIKLGEIDFTRIAIGYDNVGTNLNSGLTLKKLRMKFNKTDIRKQTLDISAMQMNGLKGGFTLGKTKVAKINREVDLKSKATTTGWNVKLAQADLSDIDFRFDDQNATPVKKGIDYKHLGLSGFNLKATRLSYNPEVVSGNVQSLKMRDKSGVVIEQLQTEFYYGPTQAFAKNLYLKTPKTEVRDKLIAGYPSLESLKENPGELALDADLKNSKIAFEDVLLFVPTLEQTNPFKDNPKAVVFINGKLKGKLKDLSIPNLEVSGIGNTKIAASGRIVGLPDVKNARFDLDIKQVQTTAKDIYSFVPKGTIPESIALPSKINLAGTFKGSAKNMNANLDVKTSFGNAKVKGFFDGRVKNREKYNADVAFAEFDLGKLIKNDSIGKISLKAKVVGTGLDPKTAVAKLDGKLQKAEFNGYTYKNLNLKGDIKNGRFNAVADMSDPNLTFDLVSSGNFKDKYPSNVKLKLNVDIADLDKLNLHAGPMKLKGKVEADMANTNPDMLNGKVSAYHFVIANEKEQFQLDSIHATAESTEDSTKLNVKSQFLKAEMNGKFKLTKVGTALSNTIAKYYTTKPKAEARQEDVRDQSFAFKADVHNDPVLQKLVPELTRLEPIHIEGGYDSANDSISVQGTIPRLVYAENTISGGVIDIRTEKDSIVYNFNIDNIENERFQLPDTNINGSVKNNTVTYNLVVRDLKGKEHYRIAGDLKAVDQINEIHLDPNGLTLNYDPWTIAPENEIKLGNAGVNAQNFELSREGSSIRLQSAGQDMNAPVDVTFTDFKIGTITKMVSKETKDGFSVGGNLNGKANLKDLRTNPVFTSDLTIDNLTVSKDTVGNVNIKVDNTVANTYRADVTISGNENDVKLNGNYNSASKTFDLDLDMNRLQMTSVQAFTMGKISKSSGYLSGKLKITGSPEDPNINGDLYFNDAKFTITELNSALAVEREKISFTDEGIAFDNFSFKDEENNTLNINGRVLTQNYRDYGFDLKIRANDFRAVNSTQKDNDLFYGKLYFDTRLDVSGDLNQPVVTGSVKINEKTDFTVVLPQPDPGIADREGIVEFIDVDNPDLNEKLMTAADSLSTSKFRGMDVDVNIEINKEAKLSLVIDKGNGDYLELKGEARLNGGIDPSGKTSLTGRYELKEGFYQMSFNLIKRKFEIADGSYILWTGEPTTADINITAIYTANTAPIDLVGNQLGAETTASMRNTYKQRLPFQAKLMMKGQLLKPEISFDIDLPDKNYGVSSDIVDAARTKLAELRQDPAELNKQVFALLLLNRFIGENPFASEAGGISGETFARQSVSKILSQQLNNLAAELVSGIELNFDLESSEDYTTGAREQRTDLNVAVSKTLLNDRLKVSVGSNFGLEGPQQVNEQTNNIAGDLSAEYQLTRDGRYAVRAYRKNEYQMALQGQVIETGVAFIITMDYNQFSELFHRSKEEKRMLREERRKKREQKEAEKRKKEENDAKLLEIQNTDPDDDKD</sequence>
<feature type="transmembrane region" description="Helical" evidence="6">
    <location>
        <begin position="12"/>
        <end position="32"/>
    </location>
</feature>
<evidence type="ECO:0000256" key="5">
    <source>
        <dbReference type="SAM" id="MobiDB-lite"/>
    </source>
</evidence>
<proteinExistence type="predicted"/>
<evidence type="ECO:0000313" key="9">
    <source>
        <dbReference type="Proteomes" id="UP000535020"/>
    </source>
</evidence>
<dbReference type="Pfam" id="PF05359">
    <property type="entry name" value="DUF748"/>
    <property type="match status" value="1"/>
</dbReference>
<evidence type="ECO:0000256" key="4">
    <source>
        <dbReference type="ARBA" id="ARBA00023136"/>
    </source>
</evidence>
<dbReference type="Pfam" id="PF04357">
    <property type="entry name" value="TamB"/>
    <property type="match status" value="2"/>
</dbReference>